<proteinExistence type="inferred from homology"/>
<feature type="transmembrane region" description="Helical" evidence="2">
    <location>
        <begin position="300"/>
        <end position="320"/>
    </location>
</feature>
<evidence type="ECO:0000256" key="2">
    <source>
        <dbReference type="SAM" id="Phobius"/>
    </source>
</evidence>
<feature type="transmembrane region" description="Helical" evidence="2">
    <location>
        <begin position="271"/>
        <end position="288"/>
    </location>
</feature>
<dbReference type="GeneID" id="80540401"/>
<dbReference type="EMBL" id="MH932584">
    <property type="protein sequence ID" value="QDQ69269.1"/>
    <property type="molecule type" value="Genomic_DNA"/>
</dbReference>
<feature type="transmembrane region" description="Helical" evidence="2">
    <location>
        <begin position="76"/>
        <end position="102"/>
    </location>
</feature>
<feature type="transmembrane region" description="Helical" evidence="2">
    <location>
        <begin position="162"/>
        <end position="180"/>
    </location>
</feature>
<dbReference type="InterPro" id="IPR006727">
    <property type="entry name" value="Herpes_BMRF2"/>
</dbReference>
<feature type="transmembrane region" description="Helical" evidence="2">
    <location>
        <begin position="249"/>
        <end position="266"/>
    </location>
</feature>
<feature type="transmembrane region" description="Helical" evidence="2">
    <location>
        <begin position="43"/>
        <end position="64"/>
    </location>
</feature>
<evidence type="ECO:0000256" key="1">
    <source>
        <dbReference type="ARBA" id="ARBA00008716"/>
    </source>
</evidence>
<keyword evidence="4" id="KW-1185">Reference proteome</keyword>
<keyword evidence="2" id="KW-0472">Membrane</keyword>
<feature type="transmembrane region" description="Helical" evidence="2">
    <location>
        <begin position="136"/>
        <end position="156"/>
    </location>
</feature>
<organism evidence="3 4">
    <name type="scientific">Colobine gammaherpesvirus 1</name>
    <dbReference type="NCBI Taxonomy" id="2597325"/>
    <lineage>
        <taxon>Viruses</taxon>
        <taxon>Duplodnaviria</taxon>
        <taxon>Heunggongvirae</taxon>
        <taxon>Peploviricota</taxon>
        <taxon>Herviviricetes</taxon>
        <taxon>Herpesvirales</taxon>
        <taxon>Orthoherpesviridae</taxon>
        <taxon>Gammaherpesvirinae</taxon>
        <taxon>Rhadinovirus</taxon>
        <taxon>Rhadinovirus colobinegamma1</taxon>
    </lineage>
</organism>
<sequence>MCSGDNERALVFYSYMTGTLAATPYLWWFIFKSLYSFNLFTTWVTTIFYWSIVPLHLVVLGLCSIRRKRWLETDSLQWACVIAVALTVLWALFAEFALSIAYVAPALYILNLLMLAPYVPVTARVAYLAPPVAHRYYQLGFCGAFIVYYLLMFKRIFVSRVFWLPFIVFLIGGFLALLNLQSHSTVGVGKQRRRAIFMLPRKYVTYSWQHAWELCRREITVFAMLVATTVAATMSTGMVTHAMTGLNKYLSLFCVGLFGRIGISFCGPRKLLFYVPLATVLLTLLHVLGPTSETLANGAYLFLLFYIVMLEAMDCVIITVRHKLSRAINGPDITLSLCSVGNLLLTCVLYLVNKAG</sequence>
<feature type="transmembrane region" description="Helical" evidence="2">
    <location>
        <begin position="219"/>
        <end position="243"/>
    </location>
</feature>
<reference evidence="3" key="1">
    <citation type="journal article" date="2019" name="Emerg. Infect. Dis.">
        <title>Novel Virus Related to Kaposi's Sarcoma-Associated Herpesvirus from Colobus Monkey.</title>
        <authorList>
            <person name="Dhingra A."/>
            <person name="Ganzenmueller T."/>
            <person name="Hage E."/>
            <person name="Suarez N.M."/>
            <person name="Matz-Rensing K."/>
            <person name="Widmer D."/>
            <person name="Pohlmann S."/>
            <person name="Davison A.J."/>
            <person name="Schulz T.F."/>
            <person name="Kaul A."/>
        </authorList>
    </citation>
    <scope>NUCLEOTIDE SEQUENCE</scope>
    <source>
        <strain evidence="3">Hannover</strain>
    </source>
</reference>
<feature type="transmembrane region" description="Helical" evidence="2">
    <location>
        <begin position="332"/>
        <end position="352"/>
    </location>
</feature>
<evidence type="ECO:0000313" key="4">
    <source>
        <dbReference type="Proteomes" id="UP001147731"/>
    </source>
</evidence>
<keyword evidence="2" id="KW-0812">Transmembrane</keyword>
<dbReference type="Proteomes" id="UP001147731">
    <property type="component" value="Segment"/>
</dbReference>
<comment type="similarity">
    <text evidence="1">Belongs to the herpesviridae BMRF2 family.</text>
</comment>
<accession>A0A5B8G6M3</accession>
<gene>
    <name evidence="3" type="primary">ORF58</name>
</gene>
<feature type="transmembrane region" description="Helical" evidence="2">
    <location>
        <begin position="108"/>
        <end position="129"/>
    </location>
</feature>
<dbReference type="Pfam" id="PF04633">
    <property type="entry name" value="Herpes_BMRF2"/>
    <property type="match status" value="1"/>
</dbReference>
<dbReference type="KEGG" id="vg:80540401"/>
<feature type="transmembrane region" description="Helical" evidence="2">
    <location>
        <begin position="12"/>
        <end position="31"/>
    </location>
</feature>
<protein>
    <submittedName>
        <fullName evidence="3">Envelope UL43</fullName>
    </submittedName>
</protein>
<dbReference type="RefSeq" id="YP_010801689.1">
    <property type="nucleotide sequence ID" value="NC_076967.1"/>
</dbReference>
<evidence type="ECO:0000313" key="3">
    <source>
        <dbReference type="EMBL" id="QDQ69269.1"/>
    </source>
</evidence>
<keyword evidence="2" id="KW-1133">Transmembrane helix</keyword>
<name>A0A5B8G6M3_9GAMA</name>